<dbReference type="GO" id="GO:0006744">
    <property type="term" value="P:ubiquinone biosynthetic process"/>
    <property type="evidence" value="ECO:0007669"/>
    <property type="project" value="UniProtKB-UniRule"/>
</dbReference>
<dbReference type="InterPro" id="IPR028978">
    <property type="entry name" value="Chorismate_lyase_/UTRA_dom_sf"/>
</dbReference>
<feature type="binding site" evidence="5">
    <location>
        <position position="91"/>
    </location>
    <ligand>
        <name>substrate</name>
    </ligand>
</feature>
<dbReference type="AlphaFoldDB" id="A0A554WYZ5"/>
<evidence type="ECO:0000256" key="1">
    <source>
        <dbReference type="ARBA" id="ARBA00022490"/>
    </source>
</evidence>
<dbReference type="GO" id="GO:0005829">
    <property type="term" value="C:cytosol"/>
    <property type="evidence" value="ECO:0007669"/>
    <property type="project" value="TreeGrafter"/>
</dbReference>
<dbReference type="Pfam" id="PF04345">
    <property type="entry name" value="Chor_lyase"/>
    <property type="match status" value="1"/>
</dbReference>
<dbReference type="STRING" id="307486.GCA_000807215_00942"/>
<evidence type="ECO:0000313" key="6">
    <source>
        <dbReference type="EMBL" id="TSE28801.1"/>
    </source>
</evidence>
<dbReference type="OrthoDB" id="8606430at2"/>
<keyword evidence="1 5" id="KW-0963">Cytoplasm</keyword>
<organism evidence="6 7">
    <name type="scientific">Tepidimonas taiwanensis</name>
    <dbReference type="NCBI Taxonomy" id="307486"/>
    <lineage>
        <taxon>Bacteria</taxon>
        <taxon>Pseudomonadati</taxon>
        <taxon>Pseudomonadota</taxon>
        <taxon>Betaproteobacteria</taxon>
        <taxon>Burkholderiales</taxon>
        <taxon>Tepidimonas</taxon>
    </lineage>
</organism>
<comment type="catalytic activity">
    <reaction evidence="5">
        <text>chorismate = 4-hydroxybenzoate + pyruvate</text>
        <dbReference type="Rhea" id="RHEA:16505"/>
        <dbReference type="ChEBI" id="CHEBI:15361"/>
        <dbReference type="ChEBI" id="CHEBI:17879"/>
        <dbReference type="ChEBI" id="CHEBI:29748"/>
        <dbReference type="EC" id="4.1.3.40"/>
    </reaction>
</comment>
<protein>
    <recommendedName>
        <fullName evidence="5">Probable chorismate pyruvate-lyase</fullName>
        <shortName evidence="5">CL</shortName>
        <shortName evidence="5">CPL</shortName>
        <ecNumber evidence="5">4.1.3.40</ecNumber>
    </recommendedName>
</protein>
<evidence type="ECO:0000256" key="5">
    <source>
        <dbReference type="HAMAP-Rule" id="MF_01632"/>
    </source>
</evidence>
<keyword evidence="3 5" id="KW-0456">Lyase</keyword>
<dbReference type="RefSeq" id="WP_052231476.1">
    <property type="nucleotide sequence ID" value="NZ_CP083911.1"/>
</dbReference>
<dbReference type="Proteomes" id="UP000317763">
    <property type="component" value="Unassembled WGS sequence"/>
</dbReference>
<evidence type="ECO:0000313" key="7">
    <source>
        <dbReference type="Proteomes" id="UP000317763"/>
    </source>
</evidence>
<comment type="similarity">
    <text evidence="5">Belongs to the UbiC family.</text>
</comment>
<keyword evidence="2 5" id="KW-0831">Ubiquinone biosynthesis</keyword>
<dbReference type="GO" id="GO:0008813">
    <property type="term" value="F:chorismate lyase activity"/>
    <property type="evidence" value="ECO:0007669"/>
    <property type="project" value="UniProtKB-UniRule"/>
</dbReference>
<proteinExistence type="inferred from homology"/>
<sequence>MPPIVLAKPPADAPTAADQALAETLWQPAGPDLPCPPQLHPWLTDTGSLTARLQAHCQHLTVEVVAEGRSEVDADSAAALQLPIGTSVWSRLVILRADGCAVVLAHSVTDMQHIRGPWSELPTLGNRPLGAMLFAAADVRRSPLFVAQLSSAHPLARQARVASGVGGSDPLWARRSLFWRACAPLQVTEVFLPALAARVQPTALQGNRP</sequence>
<dbReference type="PANTHER" id="PTHR38683">
    <property type="entry name" value="CHORISMATE PYRUVATE-LYASE"/>
    <property type="match status" value="1"/>
</dbReference>
<evidence type="ECO:0000256" key="2">
    <source>
        <dbReference type="ARBA" id="ARBA00022688"/>
    </source>
</evidence>
<comment type="subcellular location">
    <subcellularLocation>
        <location evidence="5">Cytoplasm</location>
    </subcellularLocation>
</comment>
<dbReference type="SUPFAM" id="SSF64288">
    <property type="entry name" value="Chorismate lyase-like"/>
    <property type="match status" value="1"/>
</dbReference>
<dbReference type="GO" id="GO:0042866">
    <property type="term" value="P:pyruvate biosynthetic process"/>
    <property type="evidence" value="ECO:0007669"/>
    <property type="project" value="UniProtKB-UniRule"/>
</dbReference>
<keyword evidence="4 5" id="KW-0670">Pyruvate</keyword>
<evidence type="ECO:0000256" key="4">
    <source>
        <dbReference type="ARBA" id="ARBA00023317"/>
    </source>
</evidence>
<gene>
    <name evidence="5 6" type="primary">ubiC</name>
    <name evidence="6" type="ORF">Ttaiw_02504</name>
</gene>
<comment type="function">
    <text evidence="5">Removes the pyruvyl group from chorismate, with concomitant aromatization of the ring, to provide 4-hydroxybenzoate (4HB) for the ubiquinone pathway.</text>
</comment>
<dbReference type="PANTHER" id="PTHR38683:SF1">
    <property type="entry name" value="CHORISMATE PYRUVATE-LYASE"/>
    <property type="match status" value="1"/>
</dbReference>
<dbReference type="Gene3D" id="3.40.1410.10">
    <property type="entry name" value="Chorismate lyase-like"/>
    <property type="match status" value="1"/>
</dbReference>
<comment type="caution">
    <text evidence="5">Lacks conserved residue(s) required for the propagation of feature annotation.</text>
</comment>
<dbReference type="InterPro" id="IPR007440">
    <property type="entry name" value="Chorismate--pyruvate_lyase"/>
</dbReference>
<reference evidence="6 7" key="1">
    <citation type="submission" date="2019-07" db="EMBL/GenBank/DDBJ databases">
        <title>Tepidimonas taiwanensis I1-1 draft genome.</title>
        <authorList>
            <person name="Da Costa M.S."/>
            <person name="Froufe H.J.C."/>
            <person name="Egas C."/>
            <person name="Albuquerque L."/>
        </authorList>
    </citation>
    <scope>NUCLEOTIDE SEQUENCE [LARGE SCALE GENOMIC DNA]</scope>
    <source>
        <strain evidence="6 7">I1-1</strain>
    </source>
</reference>
<accession>A0A554WYZ5</accession>
<name>A0A554WYZ5_9BURK</name>
<feature type="binding site" evidence="5">
    <location>
        <position position="189"/>
    </location>
    <ligand>
        <name>substrate</name>
    </ligand>
</feature>
<comment type="caution">
    <text evidence="6">The sequence shown here is derived from an EMBL/GenBank/DDBJ whole genome shotgun (WGS) entry which is preliminary data.</text>
</comment>
<comment type="pathway">
    <text evidence="5">Cofactor biosynthesis; ubiquinone biosynthesis.</text>
</comment>
<keyword evidence="7" id="KW-1185">Reference proteome</keyword>
<dbReference type="UniPathway" id="UPA00232"/>
<dbReference type="EC" id="4.1.3.40" evidence="5"/>
<dbReference type="EMBL" id="VJOM01000046">
    <property type="protein sequence ID" value="TSE28801.1"/>
    <property type="molecule type" value="Genomic_DNA"/>
</dbReference>
<feature type="binding site" evidence="5">
    <location>
        <position position="129"/>
    </location>
    <ligand>
        <name>substrate</name>
    </ligand>
</feature>
<evidence type="ECO:0000256" key="3">
    <source>
        <dbReference type="ARBA" id="ARBA00023239"/>
    </source>
</evidence>
<dbReference type="HAMAP" id="MF_01632">
    <property type="entry name" value="UbiC"/>
    <property type="match status" value="1"/>
</dbReference>